<name>A0ABS7PJY5_9SPHN</name>
<dbReference type="InterPro" id="IPR051781">
    <property type="entry name" value="Metallo-dep_Hydrolase"/>
</dbReference>
<keyword evidence="4" id="KW-1185">Reference proteome</keyword>
<evidence type="ECO:0000259" key="2">
    <source>
        <dbReference type="Pfam" id="PF01979"/>
    </source>
</evidence>
<protein>
    <submittedName>
        <fullName evidence="3">Amidohydrolase family protein</fullName>
    </submittedName>
</protein>
<keyword evidence="1" id="KW-0732">Signal</keyword>
<comment type="caution">
    <text evidence="3">The sequence shown here is derived from an EMBL/GenBank/DDBJ whole genome shotgun (WGS) entry which is preliminary data.</text>
</comment>
<dbReference type="SUPFAM" id="SSF51338">
    <property type="entry name" value="Composite domain of metallo-dependent hydrolases"/>
    <property type="match status" value="1"/>
</dbReference>
<dbReference type="InterPro" id="IPR006680">
    <property type="entry name" value="Amidohydro-rel"/>
</dbReference>
<sequence length="628" mass="66564">MTKRTGFWPRLCAAGLALALPVMPLKADGKASPAQGDMLIRGGRVFDGTGSAATVADILVRGDRIVAVGPRLSAKGARVIDARGLTVLPGFHDLHTHLRSPAFSAPDDLGKAYAEYLLSGITTANDFSVSGEMLAPIREMTGSGAVAAPNLELAIRMGVPGGHGTEYGWGNFFTMKAATPRAAHLAMAKALPYRPDVIKVFADGWRYGRSPSLNSMDEPTLAAIVKDAHAANIPVITHTVTMEGARIAAAAGVDALGHGIGDALVDDELIALMKRNGTAYVPTLVVYEPQQDRSFVPGEWRSLRPPERAREEARMAAPIEAIPPLEAKRWQIMQENVRRLKAAGVRIGIGTDAGIGGVYHGTSALREIRWLARLGFTPAEALAAGTSVSAGILRAGEAHGRIAPGQRADLVLTGGRPDERIDDIHDVRRVFVAGRDMALTPLRTLVTGDAPTPLPVTKMAGPIETGRGPAGRTDLDTLPVESTEPGVDHSHLDHVRPGAETGEAGRPLFLVAQMGAAPRPFAQLILPLTRGAVQLADARGFTGIAFDARGAGAYQMLFDSYAIQPGGWFRAGFEAGPKSREIRIPFAAFASTGKDAVLDLEKLRALIVRLDGEPGGKAWLEIGNVRFY</sequence>
<dbReference type="EMBL" id="JAINVV010000003">
    <property type="protein sequence ID" value="MBY8821566.1"/>
    <property type="molecule type" value="Genomic_DNA"/>
</dbReference>
<feature type="domain" description="Amidohydrolase-related" evidence="2">
    <location>
        <begin position="86"/>
        <end position="435"/>
    </location>
</feature>
<evidence type="ECO:0000256" key="1">
    <source>
        <dbReference type="SAM" id="SignalP"/>
    </source>
</evidence>
<dbReference type="Gene3D" id="2.30.40.10">
    <property type="entry name" value="Urease, subunit C, domain 1"/>
    <property type="match status" value="1"/>
</dbReference>
<dbReference type="Gene3D" id="3.20.20.140">
    <property type="entry name" value="Metal-dependent hydrolases"/>
    <property type="match status" value="1"/>
</dbReference>
<dbReference type="InterPro" id="IPR032466">
    <property type="entry name" value="Metal_Hydrolase"/>
</dbReference>
<feature type="signal peptide" evidence="1">
    <location>
        <begin position="1"/>
        <end position="27"/>
    </location>
</feature>
<dbReference type="PANTHER" id="PTHR43135">
    <property type="entry name" value="ALPHA-D-RIBOSE 1-METHYLPHOSPHONATE 5-TRIPHOSPHATE DIPHOSPHATASE"/>
    <property type="match status" value="1"/>
</dbReference>
<gene>
    <name evidence="3" type="ORF">K7G82_04635</name>
</gene>
<accession>A0ABS7PJY5</accession>
<dbReference type="PANTHER" id="PTHR43135:SF3">
    <property type="entry name" value="ALPHA-D-RIBOSE 1-METHYLPHOSPHONATE 5-TRIPHOSPHATE DIPHOSPHATASE"/>
    <property type="match status" value="1"/>
</dbReference>
<dbReference type="InterPro" id="IPR011059">
    <property type="entry name" value="Metal-dep_hydrolase_composite"/>
</dbReference>
<proteinExistence type="predicted"/>
<organism evidence="3 4">
    <name type="scientific">Sphingomonas colocasiae</name>
    <dbReference type="NCBI Taxonomy" id="1848973"/>
    <lineage>
        <taxon>Bacteria</taxon>
        <taxon>Pseudomonadati</taxon>
        <taxon>Pseudomonadota</taxon>
        <taxon>Alphaproteobacteria</taxon>
        <taxon>Sphingomonadales</taxon>
        <taxon>Sphingomonadaceae</taxon>
        <taxon>Sphingomonas</taxon>
    </lineage>
</organism>
<dbReference type="InterPro" id="IPR008979">
    <property type="entry name" value="Galactose-bd-like_sf"/>
</dbReference>
<evidence type="ECO:0000313" key="4">
    <source>
        <dbReference type="Proteomes" id="UP000706039"/>
    </source>
</evidence>
<dbReference type="SUPFAM" id="SSF49785">
    <property type="entry name" value="Galactose-binding domain-like"/>
    <property type="match status" value="1"/>
</dbReference>
<dbReference type="Proteomes" id="UP000706039">
    <property type="component" value="Unassembled WGS sequence"/>
</dbReference>
<evidence type="ECO:0000313" key="3">
    <source>
        <dbReference type="EMBL" id="MBY8821566.1"/>
    </source>
</evidence>
<dbReference type="SUPFAM" id="SSF51556">
    <property type="entry name" value="Metallo-dependent hydrolases"/>
    <property type="match status" value="1"/>
</dbReference>
<dbReference type="Pfam" id="PF01979">
    <property type="entry name" value="Amidohydro_1"/>
    <property type="match status" value="1"/>
</dbReference>
<reference evidence="3 4" key="1">
    <citation type="submission" date="2021-08" db="EMBL/GenBank/DDBJ databases">
        <authorList>
            <person name="Tuo L."/>
        </authorList>
    </citation>
    <scope>NUCLEOTIDE SEQUENCE [LARGE SCALE GENOMIC DNA]</scope>
    <source>
        <strain evidence="3 4">JCM 31229</strain>
    </source>
</reference>
<feature type="chain" id="PRO_5045365032" evidence="1">
    <location>
        <begin position="28"/>
        <end position="628"/>
    </location>
</feature>